<dbReference type="RefSeq" id="WP_306213451.1">
    <property type="nucleotide sequence ID" value="NZ_CP132354.1"/>
</dbReference>
<dbReference type="AlphaFoldDB" id="A0AA50DNI2"/>
<evidence type="ECO:0000313" key="1">
    <source>
        <dbReference type="EMBL" id="WLS81161.1"/>
    </source>
</evidence>
<sequence>MTTSHAVRVRTADARFTLASTRPGDYTAQTAQASAVLEKLAVRLHNDGERIRPAVLAVAGMMYEWWEQGAVGTQDPRKDADRAQLQAMAAALRSS</sequence>
<protein>
    <recommendedName>
        <fullName evidence="3">Cell division protein ZapA</fullName>
    </recommendedName>
</protein>
<organism evidence="1 2">
    <name type="scientific">Erwinia pyri</name>
    <dbReference type="NCBI Taxonomy" id="3062598"/>
    <lineage>
        <taxon>Bacteria</taxon>
        <taxon>Pseudomonadati</taxon>
        <taxon>Pseudomonadota</taxon>
        <taxon>Gammaproteobacteria</taxon>
        <taxon>Enterobacterales</taxon>
        <taxon>Erwiniaceae</taxon>
        <taxon>Erwinia</taxon>
    </lineage>
</organism>
<dbReference type="KEGG" id="epi:Q3V30_22150"/>
<geneLocation type="plasmid" evidence="1 2">
    <name>unnamed1</name>
</geneLocation>
<reference evidence="1 2" key="1">
    <citation type="submission" date="2023-07" db="EMBL/GenBank/DDBJ databases">
        <title>Pathogenic bacteria of pear tree diseases.</title>
        <authorList>
            <person name="Zhang Z."/>
            <person name="He L."/>
            <person name="Huang R."/>
        </authorList>
    </citation>
    <scope>NUCLEOTIDE SEQUENCE [LARGE SCALE GENOMIC DNA]</scope>
    <source>
        <strain evidence="1 2">DE2</strain>
        <plasmid evidence="1 2">unnamed1</plasmid>
    </source>
</reference>
<keyword evidence="1" id="KW-0614">Plasmid</keyword>
<evidence type="ECO:0008006" key="3">
    <source>
        <dbReference type="Google" id="ProtNLM"/>
    </source>
</evidence>
<proteinExistence type="predicted"/>
<evidence type="ECO:0000313" key="2">
    <source>
        <dbReference type="Proteomes" id="UP001228139"/>
    </source>
</evidence>
<dbReference type="EMBL" id="CP132354">
    <property type="protein sequence ID" value="WLS81161.1"/>
    <property type="molecule type" value="Genomic_DNA"/>
</dbReference>
<dbReference type="Proteomes" id="UP001228139">
    <property type="component" value="Plasmid unnamed1"/>
</dbReference>
<accession>A0AA50DNI2</accession>
<name>A0AA50DNI2_9GAMM</name>
<keyword evidence="2" id="KW-1185">Reference proteome</keyword>
<gene>
    <name evidence="1" type="ORF">Q3V30_22150</name>
</gene>